<organism evidence="2 3">
    <name type="scientific">Tilletia horrida</name>
    <dbReference type="NCBI Taxonomy" id="155126"/>
    <lineage>
        <taxon>Eukaryota</taxon>
        <taxon>Fungi</taxon>
        <taxon>Dikarya</taxon>
        <taxon>Basidiomycota</taxon>
        <taxon>Ustilaginomycotina</taxon>
        <taxon>Exobasidiomycetes</taxon>
        <taxon>Tilletiales</taxon>
        <taxon>Tilletiaceae</taxon>
        <taxon>Tilletia</taxon>
    </lineage>
</organism>
<dbReference type="AlphaFoldDB" id="A0AAN6G4P0"/>
<feature type="compositionally biased region" description="Basic and acidic residues" evidence="1">
    <location>
        <begin position="95"/>
        <end position="109"/>
    </location>
</feature>
<comment type="caution">
    <text evidence="2">The sequence shown here is derived from an EMBL/GenBank/DDBJ whole genome shotgun (WGS) entry which is preliminary data.</text>
</comment>
<feature type="region of interest" description="Disordered" evidence="1">
    <location>
        <begin position="50"/>
        <end position="193"/>
    </location>
</feature>
<accession>A0AAN6G4P0</accession>
<evidence type="ECO:0000256" key="1">
    <source>
        <dbReference type="SAM" id="MobiDB-lite"/>
    </source>
</evidence>
<sequence length="193" mass="21227">MNAKYDAACKLLSETGKSKTASELPEHGFLLEERAKAVKKCWFFEDWHEMRRDRKSTAPARVRVGGGEGSVRVGRDGTREEASGDFSEDNNSGEGGKDDGQDTERRQDSPVDPNEDDGRPTKKAKTAKQNSARTSRTSSSSAAAGTSKRSHGASSAVDALASTMRDNMKEREERALARDRMEQERVDIARMEA</sequence>
<name>A0AAN6G4P0_9BASI</name>
<feature type="compositionally biased region" description="Basic and acidic residues" evidence="1">
    <location>
        <begin position="73"/>
        <end position="82"/>
    </location>
</feature>
<gene>
    <name evidence="2" type="ORF">OC842_007302</name>
</gene>
<feature type="compositionally biased region" description="Basic and acidic residues" evidence="1">
    <location>
        <begin position="166"/>
        <end position="193"/>
    </location>
</feature>
<reference evidence="2" key="1">
    <citation type="journal article" date="2023" name="PhytoFront">
        <title>Draft Genome Resources of Seven Strains of Tilletia horrida, Causal Agent of Kernel Smut of Rice.</title>
        <authorList>
            <person name="Khanal S."/>
            <person name="Antony Babu S."/>
            <person name="Zhou X.G."/>
        </authorList>
    </citation>
    <scope>NUCLEOTIDE SEQUENCE</scope>
    <source>
        <strain evidence="2">TX3</strain>
    </source>
</reference>
<dbReference type="Proteomes" id="UP001176521">
    <property type="component" value="Unassembled WGS sequence"/>
</dbReference>
<dbReference type="EMBL" id="JAPDMQ010000894">
    <property type="protein sequence ID" value="KAK0519851.1"/>
    <property type="molecule type" value="Genomic_DNA"/>
</dbReference>
<keyword evidence="3" id="KW-1185">Reference proteome</keyword>
<proteinExistence type="predicted"/>
<evidence type="ECO:0008006" key="4">
    <source>
        <dbReference type="Google" id="ProtNLM"/>
    </source>
</evidence>
<evidence type="ECO:0000313" key="3">
    <source>
        <dbReference type="Proteomes" id="UP001176521"/>
    </source>
</evidence>
<feature type="compositionally biased region" description="Low complexity" evidence="1">
    <location>
        <begin position="131"/>
        <end position="147"/>
    </location>
</feature>
<evidence type="ECO:0000313" key="2">
    <source>
        <dbReference type="EMBL" id="KAK0519851.1"/>
    </source>
</evidence>
<protein>
    <recommendedName>
        <fullName evidence="4">No apical meristem-associated C-terminal domain-containing protein</fullName>
    </recommendedName>
</protein>